<protein>
    <recommendedName>
        <fullName evidence="4">J domain-containing protein</fullName>
    </recommendedName>
</protein>
<evidence type="ECO:0008006" key="4">
    <source>
        <dbReference type="Google" id="ProtNLM"/>
    </source>
</evidence>
<dbReference type="InParanoid" id="A0A078A7Q4"/>
<keyword evidence="3" id="KW-1185">Reference proteome</keyword>
<evidence type="ECO:0000313" key="3">
    <source>
        <dbReference type="Proteomes" id="UP000039865"/>
    </source>
</evidence>
<dbReference type="AlphaFoldDB" id="A0A078A7Q4"/>
<gene>
    <name evidence="2" type="primary">Contig18834.g19978</name>
    <name evidence="2" type="ORF">STYLEM_7266</name>
</gene>
<dbReference type="Proteomes" id="UP000039865">
    <property type="component" value="Unassembled WGS sequence"/>
</dbReference>
<accession>A0A078A7Q4</accession>
<sequence length="538" mass="64009">METIQNNFTNQKNNEQYIFFRNQQESQRFENFAKFNESKQQQYETKNTTTFQREFNECFPSQNQMIGKRVKPQNFGEVSETDICEENDDDGEGKKYFTKRARFNECDMNTTTFGFNAAAHNDTITQTAFEFKTFKDNNTTFINNCAADNKDINSFEGSAFTTQTNSPNLTYCTFNRQFQANTSNIAAEFGENNGFFPELKKRETKEAEKQQTTCIGCKLQFPKLKVNTFCHNCFKIFNEVAEFVDKKGGVFEFTDKKCVIKVTCHNQHIFTTDYKLKVVKKWCQACKNTVRDKRKDYYRQADNERQAEFERMQREMFERARTNSNSTNQDDIEDEYVNNFDEETKFEDSRQEEFKFTNAEESQRFFNYIVNDNVAENNGTQFSETFLREIVEYIIYEPDYRLIQMFKNIQKDKRMRAYRRLARNIHPDKNAHILAKDAFQKLLRLSSSLRSPSLHPIPHFQNTNATNTTTNNTTTTDDAFNYRQFDEKFFNDNDFEFTFDFDNINDEEDEDQDFEDYDQITCLEFERENFFEMINVFG</sequence>
<organism evidence="2 3">
    <name type="scientific">Stylonychia lemnae</name>
    <name type="common">Ciliate</name>
    <dbReference type="NCBI Taxonomy" id="5949"/>
    <lineage>
        <taxon>Eukaryota</taxon>
        <taxon>Sar</taxon>
        <taxon>Alveolata</taxon>
        <taxon>Ciliophora</taxon>
        <taxon>Intramacronucleata</taxon>
        <taxon>Spirotrichea</taxon>
        <taxon>Stichotrichia</taxon>
        <taxon>Sporadotrichida</taxon>
        <taxon>Oxytrichidae</taxon>
        <taxon>Stylonychinae</taxon>
        <taxon>Stylonychia</taxon>
    </lineage>
</organism>
<proteinExistence type="predicted"/>
<reference evidence="2 3" key="1">
    <citation type="submission" date="2014-06" db="EMBL/GenBank/DDBJ databases">
        <authorList>
            <person name="Swart Estienne"/>
        </authorList>
    </citation>
    <scope>NUCLEOTIDE SEQUENCE [LARGE SCALE GENOMIC DNA]</scope>
    <source>
        <strain evidence="2 3">130c</strain>
    </source>
</reference>
<feature type="compositionally biased region" description="Low complexity" evidence="1">
    <location>
        <begin position="462"/>
        <end position="475"/>
    </location>
</feature>
<evidence type="ECO:0000313" key="2">
    <source>
        <dbReference type="EMBL" id="CDW78290.1"/>
    </source>
</evidence>
<dbReference type="SUPFAM" id="SSF46565">
    <property type="entry name" value="Chaperone J-domain"/>
    <property type="match status" value="1"/>
</dbReference>
<feature type="region of interest" description="Disordered" evidence="1">
    <location>
        <begin position="456"/>
        <end position="475"/>
    </location>
</feature>
<evidence type="ECO:0000256" key="1">
    <source>
        <dbReference type="SAM" id="MobiDB-lite"/>
    </source>
</evidence>
<dbReference type="InterPro" id="IPR036869">
    <property type="entry name" value="J_dom_sf"/>
</dbReference>
<dbReference type="Gene3D" id="1.10.287.110">
    <property type="entry name" value="DnaJ domain"/>
    <property type="match status" value="1"/>
</dbReference>
<dbReference type="EMBL" id="CCKQ01006951">
    <property type="protein sequence ID" value="CDW78290.1"/>
    <property type="molecule type" value="Genomic_DNA"/>
</dbReference>
<name>A0A078A7Q4_STYLE</name>